<feature type="domain" description="EAL" evidence="3">
    <location>
        <begin position="502"/>
        <end position="753"/>
    </location>
</feature>
<gene>
    <name evidence="5" type="ORF">ACFSMZ_03495</name>
</gene>
<dbReference type="PANTHER" id="PTHR44757:SF2">
    <property type="entry name" value="BIOFILM ARCHITECTURE MAINTENANCE PROTEIN MBAA"/>
    <property type="match status" value="1"/>
</dbReference>
<dbReference type="InterPro" id="IPR043128">
    <property type="entry name" value="Rev_trsase/Diguanyl_cyclase"/>
</dbReference>
<keyword evidence="1" id="KW-1133">Transmembrane helix</keyword>
<dbReference type="InterPro" id="IPR001633">
    <property type="entry name" value="EAL_dom"/>
</dbReference>
<evidence type="ECO:0000259" key="2">
    <source>
        <dbReference type="PROSITE" id="PS50112"/>
    </source>
</evidence>
<dbReference type="InterPro" id="IPR029787">
    <property type="entry name" value="Nucleotide_cyclase"/>
</dbReference>
<dbReference type="RefSeq" id="WP_345098820.1">
    <property type="nucleotide sequence ID" value="NZ_BAABGS010000019.1"/>
</dbReference>
<evidence type="ECO:0000313" key="5">
    <source>
        <dbReference type="EMBL" id="MFD2258825.1"/>
    </source>
</evidence>
<dbReference type="CDD" id="cd01948">
    <property type="entry name" value="EAL"/>
    <property type="match status" value="1"/>
</dbReference>
<dbReference type="Gene3D" id="3.30.450.20">
    <property type="entry name" value="PAS domain"/>
    <property type="match status" value="1"/>
</dbReference>
<dbReference type="PROSITE" id="PS50112">
    <property type="entry name" value="PAS"/>
    <property type="match status" value="1"/>
</dbReference>
<evidence type="ECO:0000259" key="3">
    <source>
        <dbReference type="PROSITE" id="PS50883"/>
    </source>
</evidence>
<dbReference type="CDD" id="cd01949">
    <property type="entry name" value="GGDEF"/>
    <property type="match status" value="1"/>
</dbReference>
<dbReference type="SUPFAM" id="SSF141868">
    <property type="entry name" value="EAL domain-like"/>
    <property type="match status" value="1"/>
</dbReference>
<dbReference type="InterPro" id="IPR000014">
    <property type="entry name" value="PAS"/>
</dbReference>
<dbReference type="Gene3D" id="3.20.20.450">
    <property type="entry name" value="EAL domain"/>
    <property type="match status" value="1"/>
</dbReference>
<dbReference type="Pfam" id="PF00563">
    <property type="entry name" value="EAL"/>
    <property type="match status" value="1"/>
</dbReference>
<dbReference type="Proteomes" id="UP001597373">
    <property type="component" value="Unassembled WGS sequence"/>
</dbReference>
<keyword evidence="1" id="KW-0812">Transmembrane</keyword>
<dbReference type="InterPro" id="IPR000160">
    <property type="entry name" value="GGDEF_dom"/>
</dbReference>
<dbReference type="CDD" id="cd00130">
    <property type="entry name" value="PAS"/>
    <property type="match status" value="1"/>
</dbReference>
<feature type="transmembrane region" description="Helical" evidence="1">
    <location>
        <begin position="21"/>
        <end position="44"/>
    </location>
</feature>
<dbReference type="Gene3D" id="3.30.70.270">
    <property type="match status" value="1"/>
</dbReference>
<organism evidence="5 6">
    <name type="scientific">Chelativorans composti</name>
    <dbReference type="NCBI Taxonomy" id="768533"/>
    <lineage>
        <taxon>Bacteria</taxon>
        <taxon>Pseudomonadati</taxon>
        <taxon>Pseudomonadota</taxon>
        <taxon>Alphaproteobacteria</taxon>
        <taxon>Hyphomicrobiales</taxon>
        <taxon>Phyllobacteriaceae</taxon>
        <taxon>Chelativorans</taxon>
    </lineage>
</organism>
<reference evidence="6" key="1">
    <citation type="journal article" date="2019" name="Int. J. Syst. Evol. Microbiol.">
        <title>The Global Catalogue of Microorganisms (GCM) 10K type strain sequencing project: providing services to taxonomists for standard genome sequencing and annotation.</title>
        <authorList>
            <consortium name="The Broad Institute Genomics Platform"/>
            <consortium name="The Broad Institute Genome Sequencing Center for Infectious Disease"/>
            <person name="Wu L."/>
            <person name="Ma J."/>
        </authorList>
    </citation>
    <scope>NUCLEOTIDE SEQUENCE [LARGE SCALE GENOMIC DNA]</scope>
    <source>
        <strain evidence="6">KCTC 23707</strain>
    </source>
</reference>
<dbReference type="SMART" id="SM00052">
    <property type="entry name" value="EAL"/>
    <property type="match status" value="1"/>
</dbReference>
<evidence type="ECO:0000256" key="1">
    <source>
        <dbReference type="SAM" id="Phobius"/>
    </source>
</evidence>
<comment type="caution">
    <text evidence="5">The sequence shown here is derived from an EMBL/GenBank/DDBJ whole genome shotgun (WGS) entry which is preliminary data.</text>
</comment>
<dbReference type="PROSITE" id="PS50883">
    <property type="entry name" value="EAL"/>
    <property type="match status" value="1"/>
</dbReference>
<proteinExistence type="predicted"/>
<dbReference type="EMBL" id="JBHUIR010000015">
    <property type="protein sequence ID" value="MFD2258825.1"/>
    <property type="molecule type" value="Genomic_DNA"/>
</dbReference>
<dbReference type="SUPFAM" id="SSF55073">
    <property type="entry name" value="Nucleotide cyclase"/>
    <property type="match status" value="1"/>
</dbReference>
<dbReference type="SMART" id="SM00091">
    <property type="entry name" value="PAS"/>
    <property type="match status" value="1"/>
</dbReference>
<dbReference type="InterPro" id="IPR035919">
    <property type="entry name" value="EAL_sf"/>
</dbReference>
<sequence length="776" mass="85610">MAKRAESDIPREVYVQFVKSLYGSRGTILFGATAHLVIALLVYANSGQPIFLAFGLILFAIAVVRYLGIRKGPEAVTDPHQARILETDYVIKGATQGVLLGAFGFCATYVYPNELGELSALALVLTALATVVGRNYGSARVVGAFTFSMLVPLACAFLLRGDLGHVVLAVLMAPFGLIVINSAADLRQLMLSAVMERKKASRLAQRFDRALNTMSHGLIMFDPNGTVVVANDRAAEHLGFRFSEQMIGRTLDALLLRGVAGSLLSRDDFATAREQLREAMDAGNGDKVLLRLLDGRYLEFTAREDKEELAVLTFEEVTHRVEAEEKIRHMARYDSLTGLPNRAYFQEMVREYVASGDRDRLCGLAIIDLDDFKSINDSLGHPVGDSVIYLVAERLVDHVSDTVKVGRFGGDEFMLYIDQVDDVEDLKARFLRIYESTCGPVEVAGHILSIEASAGLVVFPASEGDLNEITVRADLALYAAKDAGKATWRLYEEHMDAAFRTRQMMKSDLRAAIADRQLHVMYQPIVDMETLRVSSYEALCRWTHPQLGPISPSVFIPLAEEMGLITEISRMVLETACRECTRWPEHISVSVNLSARDFQGRAVVDIVAEALEKSQLAPHRLELEVTETALLEDQQLSHAYIKQLKELGVCIALDDFGTGYSSLSYLHTLPLDRVKIDGSFLQDVAENARSRKLLKSVVQLSRSLGLAVTVEGVETHEQLRLLRESARPDQVQGFLFGAALSPSGARAMADGDWTFPPLRVPEEVGTAAEEKRTAHS</sequence>
<protein>
    <submittedName>
        <fullName evidence="5">Bifunctional diguanylate cyclase/phosphodiesterase</fullName>
    </submittedName>
</protein>
<dbReference type="InterPro" id="IPR052155">
    <property type="entry name" value="Biofilm_reg_signaling"/>
</dbReference>
<feature type="transmembrane region" description="Helical" evidence="1">
    <location>
        <begin position="89"/>
        <end position="112"/>
    </location>
</feature>
<dbReference type="SMART" id="SM00267">
    <property type="entry name" value="GGDEF"/>
    <property type="match status" value="1"/>
</dbReference>
<evidence type="ECO:0000313" key="6">
    <source>
        <dbReference type="Proteomes" id="UP001597373"/>
    </source>
</evidence>
<dbReference type="PANTHER" id="PTHR44757">
    <property type="entry name" value="DIGUANYLATE CYCLASE DGCP"/>
    <property type="match status" value="1"/>
</dbReference>
<feature type="domain" description="GGDEF" evidence="4">
    <location>
        <begin position="360"/>
        <end position="493"/>
    </location>
</feature>
<dbReference type="PROSITE" id="PS50887">
    <property type="entry name" value="GGDEF"/>
    <property type="match status" value="1"/>
</dbReference>
<dbReference type="Pfam" id="PF12860">
    <property type="entry name" value="PAS_7"/>
    <property type="match status" value="1"/>
</dbReference>
<accession>A0ABW5DE77</accession>
<feature type="domain" description="PAS" evidence="2">
    <location>
        <begin position="203"/>
        <end position="283"/>
    </location>
</feature>
<dbReference type="Pfam" id="PF00990">
    <property type="entry name" value="GGDEF"/>
    <property type="match status" value="1"/>
</dbReference>
<feature type="transmembrane region" description="Helical" evidence="1">
    <location>
        <begin position="141"/>
        <end position="159"/>
    </location>
</feature>
<dbReference type="NCBIfam" id="TIGR00254">
    <property type="entry name" value="GGDEF"/>
    <property type="match status" value="1"/>
</dbReference>
<keyword evidence="6" id="KW-1185">Reference proteome</keyword>
<dbReference type="InterPro" id="IPR035965">
    <property type="entry name" value="PAS-like_dom_sf"/>
</dbReference>
<feature type="transmembrane region" description="Helical" evidence="1">
    <location>
        <begin position="165"/>
        <end position="184"/>
    </location>
</feature>
<dbReference type="SUPFAM" id="SSF55785">
    <property type="entry name" value="PYP-like sensor domain (PAS domain)"/>
    <property type="match status" value="1"/>
</dbReference>
<evidence type="ECO:0000259" key="4">
    <source>
        <dbReference type="PROSITE" id="PS50887"/>
    </source>
</evidence>
<feature type="transmembrane region" description="Helical" evidence="1">
    <location>
        <begin position="50"/>
        <end position="68"/>
    </location>
</feature>
<keyword evidence="1" id="KW-0472">Membrane</keyword>
<name>A0ABW5DE77_9HYPH</name>